<dbReference type="AlphaFoldDB" id="A0AAW0J667"/>
<evidence type="ECO:0000256" key="11">
    <source>
        <dbReference type="ARBA" id="ARBA00023134"/>
    </source>
</evidence>
<evidence type="ECO:0000256" key="1">
    <source>
        <dbReference type="ARBA" id="ARBA00004492"/>
    </source>
</evidence>
<evidence type="ECO:0000256" key="7">
    <source>
        <dbReference type="ARBA" id="ARBA00022677"/>
    </source>
</evidence>
<accession>A0AAW0J667</accession>
<sequence length="495" mass="55548">MATCFAQETFGKQYKQTVGLDFFLRRITLPGNLNVTLQVWDIGGQTIGGKMLDKYIYGAQGILLVYDITNYQSFENLEDWYSVVKTVSEESETQPLVALVGNKNFPEPRGQRFVATSFTLLNTVHFVSGRGMGSSLSKDYFCQEENKLQVMPNLVQSLKGHSLKEVSHHVLDASEARGAAASVSAMRPGKSGSPGEQQSQAAGCDEIFESKIRGAFIRRWMEIETETHIGALEVRTTKDTPLYLFRRRLLALVQEGEHPNRLDPKNPVYAEETSPSVIVNGFSGRLQASHIQKIQPHSENLVGSHARSVTVHLALSFVIFFLLLLLVWILGGSVRGSNAGLHLYRHPTPDEGPMFIYMMDYIDRFAYGEPALHLWDEAYLIIMNNFSNVFLDSVQEGEYPNRLDPKNPVYEEETSPSVIVNGFSERLQASHIRRIRPHLENLVGSRARSVAVQLPLSFVIFFVLLLLIWILGGSVRCSNVGLRLYRHPTPDEGSM</sequence>
<dbReference type="EMBL" id="JBBHLL010000061">
    <property type="protein sequence ID" value="KAK7822058.1"/>
    <property type="molecule type" value="Genomic_DNA"/>
</dbReference>
<dbReference type="InterPro" id="IPR001806">
    <property type="entry name" value="Small_GTPase"/>
</dbReference>
<evidence type="ECO:0000313" key="22">
    <source>
        <dbReference type="EMBL" id="KAK7822058.1"/>
    </source>
</evidence>
<keyword evidence="23" id="KW-1185">Reference proteome</keyword>
<reference evidence="22 23" key="1">
    <citation type="journal article" date="2023" name="bioRxiv">
        <title>Conserved and derived expression patterns and positive selection on dental genes reveal complex evolutionary context of ever-growing rodent molars.</title>
        <authorList>
            <person name="Calamari Z.T."/>
            <person name="Song A."/>
            <person name="Cohen E."/>
            <person name="Akter M."/>
            <person name="Roy R.D."/>
            <person name="Hallikas O."/>
            <person name="Christensen M.M."/>
            <person name="Li P."/>
            <person name="Marangoni P."/>
            <person name="Jernvall J."/>
            <person name="Klein O.D."/>
        </authorList>
    </citation>
    <scope>NUCLEOTIDE SEQUENCE [LARGE SCALE GENOMIC DNA]</scope>
    <source>
        <strain evidence="22">V071</strain>
    </source>
</reference>
<evidence type="ECO:0000256" key="9">
    <source>
        <dbReference type="ARBA" id="ARBA00022753"/>
    </source>
</evidence>
<dbReference type="SMART" id="SM00175">
    <property type="entry name" value="RAB"/>
    <property type="match status" value="1"/>
</dbReference>
<keyword evidence="5" id="KW-0813">Transport</keyword>
<evidence type="ECO:0000256" key="18">
    <source>
        <dbReference type="ARBA" id="ARBA00039497"/>
    </source>
</evidence>
<dbReference type="SUPFAM" id="SSF52540">
    <property type="entry name" value="P-loop containing nucleoside triphosphate hydrolases"/>
    <property type="match status" value="1"/>
</dbReference>
<evidence type="ECO:0000256" key="6">
    <source>
        <dbReference type="ARBA" id="ARBA00022481"/>
    </source>
</evidence>
<evidence type="ECO:0000256" key="13">
    <source>
        <dbReference type="ARBA" id="ARBA00023288"/>
    </source>
</evidence>
<evidence type="ECO:0000256" key="5">
    <source>
        <dbReference type="ARBA" id="ARBA00022448"/>
    </source>
</evidence>
<proteinExistence type="inferred from homology"/>
<keyword evidence="12 21" id="KW-0472">Membrane</keyword>
<keyword evidence="7" id="KW-0551">Lipid droplet</keyword>
<feature type="non-terminal residue" evidence="22">
    <location>
        <position position="495"/>
    </location>
</feature>
<dbReference type="PANTHER" id="PTHR47981:SF13">
    <property type="entry name" value="RAS-RELATED PROTEIN RAB-7A"/>
    <property type="match status" value="1"/>
</dbReference>
<dbReference type="GO" id="GO:0008333">
    <property type="term" value="P:endosome to lysosome transport"/>
    <property type="evidence" value="ECO:0007669"/>
    <property type="project" value="TreeGrafter"/>
</dbReference>
<keyword evidence="21" id="KW-0812">Transmembrane</keyword>
<dbReference type="GO" id="GO:0005811">
    <property type="term" value="C:lipid droplet"/>
    <property type="evidence" value="ECO:0007669"/>
    <property type="project" value="UniProtKB-SubCell"/>
</dbReference>
<comment type="caution">
    <text evidence="22">The sequence shown here is derived from an EMBL/GenBank/DDBJ whole genome shotgun (WGS) entry which is preliminary data.</text>
</comment>
<comment type="similarity">
    <text evidence="4">Belongs to the small GTPase superfamily. Rab family.</text>
</comment>
<evidence type="ECO:0000256" key="3">
    <source>
        <dbReference type="ARBA" id="ARBA00004630"/>
    </source>
</evidence>
<evidence type="ECO:0000256" key="16">
    <source>
        <dbReference type="ARBA" id="ARBA00037824"/>
    </source>
</evidence>
<dbReference type="Proteomes" id="UP001488838">
    <property type="component" value="Unassembled WGS sequence"/>
</dbReference>
<keyword evidence="9" id="KW-0967">Endosome</keyword>
<keyword evidence="8" id="KW-0547">Nucleotide-binding</keyword>
<dbReference type="GO" id="GO:0090385">
    <property type="term" value="P:phagosome-lysosome fusion"/>
    <property type="evidence" value="ECO:0007669"/>
    <property type="project" value="TreeGrafter"/>
</dbReference>
<evidence type="ECO:0000256" key="20">
    <source>
        <dbReference type="SAM" id="MobiDB-lite"/>
    </source>
</evidence>
<comment type="subcellular location">
    <subcellularLocation>
        <location evidence="17">Cytoplasmic vesicle</location>
        <location evidence="17">Autophagosome membrane</location>
        <topology evidence="17">Peripheral membrane protein</topology>
        <orientation evidence="17">Cytoplasmic side</orientation>
    </subcellularLocation>
    <subcellularLocation>
        <location evidence="16">Cytoplasmic vesicle</location>
        <location evidence="16">Phagosome membrane</location>
        <topology evidence="16">Peripheral membrane protein</topology>
        <orientation evidence="16">Cytoplasmic side</orientation>
    </subcellularLocation>
    <subcellularLocation>
        <location evidence="1">Late endosome membrane</location>
        <topology evidence="1">Peripheral membrane protein</topology>
        <orientation evidence="1">Cytoplasmic side</orientation>
    </subcellularLocation>
    <subcellularLocation>
        <location evidence="2">Lipid droplet</location>
    </subcellularLocation>
    <subcellularLocation>
        <location evidence="3">Lysosome membrane</location>
        <topology evidence="3">Peripheral membrane protein</topology>
        <orientation evidence="3">Cytoplasmic side</orientation>
    </subcellularLocation>
    <subcellularLocation>
        <location evidence="15">Melanosome membrane</location>
        <topology evidence="15">Peripheral membrane protein</topology>
        <orientation evidence="15">Cytoplasmic side</orientation>
    </subcellularLocation>
</comment>
<evidence type="ECO:0000256" key="12">
    <source>
        <dbReference type="ARBA" id="ARBA00023136"/>
    </source>
</evidence>
<dbReference type="GO" id="GO:0005765">
    <property type="term" value="C:lysosomal membrane"/>
    <property type="evidence" value="ECO:0007669"/>
    <property type="project" value="UniProtKB-SubCell"/>
</dbReference>
<evidence type="ECO:0000256" key="15">
    <source>
        <dbReference type="ARBA" id="ARBA00037798"/>
    </source>
</evidence>
<gene>
    <name evidence="22" type="ORF">U0070_006607</name>
</gene>
<dbReference type="GO" id="GO:0031902">
    <property type="term" value="C:late endosome membrane"/>
    <property type="evidence" value="ECO:0007669"/>
    <property type="project" value="UniProtKB-SubCell"/>
</dbReference>
<dbReference type="GO" id="GO:0000421">
    <property type="term" value="C:autophagosome membrane"/>
    <property type="evidence" value="ECO:0007669"/>
    <property type="project" value="UniProtKB-SubCell"/>
</dbReference>
<feature type="region of interest" description="Disordered" evidence="20">
    <location>
        <begin position="177"/>
        <end position="202"/>
    </location>
</feature>
<feature type="transmembrane region" description="Helical" evidence="21">
    <location>
        <begin position="309"/>
        <end position="330"/>
    </location>
</feature>
<dbReference type="PANTHER" id="PTHR47981">
    <property type="entry name" value="RAB FAMILY"/>
    <property type="match status" value="1"/>
</dbReference>
<dbReference type="Pfam" id="PF00071">
    <property type="entry name" value="Ras"/>
    <property type="match status" value="1"/>
</dbReference>
<evidence type="ECO:0000256" key="14">
    <source>
        <dbReference type="ARBA" id="ARBA00023289"/>
    </source>
</evidence>
<evidence type="ECO:0000256" key="17">
    <source>
        <dbReference type="ARBA" id="ARBA00037866"/>
    </source>
</evidence>
<keyword evidence="13" id="KW-0449">Lipoprotein</keyword>
<feature type="transmembrane region" description="Helical" evidence="21">
    <location>
        <begin position="450"/>
        <end position="472"/>
    </location>
</feature>
<evidence type="ECO:0000256" key="19">
    <source>
        <dbReference type="ARBA" id="ARBA00047660"/>
    </source>
</evidence>
<dbReference type="PROSITE" id="PS51421">
    <property type="entry name" value="RAS"/>
    <property type="match status" value="1"/>
</dbReference>
<keyword evidence="10" id="KW-0653">Protein transport</keyword>
<dbReference type="GO" id="GO:0030670">
    <property type="term" value="C:phagocytic vesicle membrane"/>
    <property type="evidence" value="ECO:0007669"/>
    <property type="project" value="UniProtKB-SubCell"/>
</dbReference>
<comment type="catalytic activity">
    <reaction evidence="19">
        <text>GTP + H2O = GDP + phosphate + H(+)</text>
        <dbReference type="Rhea" id="RHEA:19669"/>
        <dbReference type="ChEBI" id="CHEBI:15377"/>
        <dbReference type="ChEBI" id="CHEBI:15378"/>
        <dbReference type="ChEBI" id="CHEBI:37565"/>
        <dbReference type="ChEBI" id="CHEBI:43474"/>
        <dbReference type="ChEBI" id="CHEBI:58189"/>
        <dbReference type="EC" id="3.6.5.2"/>
    </reaction>
    <physiologicalReaction direction="left-to-right" evidence="19">
        <dbReference type="Rhea" id="RHEA:19670"/>
    </physiologicalReaction>
</comment>
<keyword evidence="21" id="KW-1133">Transmembrane helix</keyword>
<evidence type="ECO:0000256" key="10">
    <source>
        <dbReference type="ARBA" id="ARBA00022927"/>
    </source>
</evidence>
<dbReference type="GO" id="GO:0003925">
    <property type="term" value="F:G protein activity"/>
    <property type="evidence" value="ECO:0007669"/>
    <property type="project" value="UniProtKB-EC"/>
</dbReference>
<keyword evidence="6" id="KW-0488">Methylation</keyword>
<dbReference type="PROSITE" id="PS51419">
    <property type="entry name" value="RAB"/>
    <property type="match status" value="1"/>
</dbReference>
<name>A0AAW0J667_MYOGA</name>
<dbReference type="InterPro" id="IPR027417">
    <property type="entry name" value="P-loop_NTPase"/>
</dbReference>
<evidence type="ECO:0000256" key="21">
    <source>
        <dbReference type="SAM" id="Phobius"/>
    </source>
</evidence>
<organism evidence="22 23">
    <name type="scientific">Myodes glareolus</name>
    <name type="common">Bank vole</name>
    <name type="synonym">Clethrionomys glareolus</name>
    <dbReference type="NCBI Taxonomy" id="447135"/>
    <lineage>
        <taxon>Eukaryota</taxon>
        <taxon>Metazoa</taxon>
        <taxon>Chordata</taxon>
        <taxon>Craniata</taxon>
        <taxon>Vertebrata</taxon>
        <taxon>Euteleostomi</taxon>
        <taxon>Mammalia</taxon>
        <taxon>Eutheria</taxon>
        <taxon>Euarchontoglires</taxon>
        <taxon>Glires</taxon>
        <taxon>Rodentia</taxon>
        <taxon>Myomorpha</taxon>
        <taxon>Muroidea</taxon>
        <taxon>Cricetidae</taxon>
        <taxon>Arvicolinae</taxon>
        <taxon>Myodes</taxon>
    </lineage>
</organism>
<protein>
    <recommendedName>
        <fullName evidence="18">Ras-related protein Rab-7a</fullName>
    </recommendedName>
</protein>
<keyword evidence="11" id="KW-0342">GTP-binding</keyword>
<evidence type="ECO:0000313" key="23">
    <source>
        <dbReference type="Proteomes" id="UP001488838"/>
    </source>
</evidence>
<dbReference type="GO" id="GO:0033162">
    <property type="term" value="C:melanosome membrane"/>
    <property type="evidence" value="ECO:0007669"/>
    <property type="project" value="UniProtKB-SubCell"/>
</dbReference>
<dbReference type="GO" id="GO:0015031">
    <property type="term" value="P:protein transport"/>
    <property type="evidence" value="ECO:0007669"/>
    <property type="project" value="UniProtKB-KW"/>
</dbReference>
<evidence type="ECO:0000256" key="8">
    <source>
        <dbReference type="ARBA" id="ARBA00022741"/>
    </source>
</evidence>
<keyword evidence="14" id="KW-0636">Prenylation</keyword>
<evidence type="ECO:0000256" key="2">
    <source>
        <dbReference type="ARBA" id="ARBA00004502"/>
    </source>
</evidence>
<dbReference type="GO" id="GO:0005525">
    <property type="term" value="F:GTP binding"/>
    <property type="evidence" value="ECO:0007669"/>
    <property type="project" value="UniProtKB-KW"/>
</dbReference>
<dbReference type="Gene3D" id="3.40.50.300">
    <property type="entry name" value="P-loop containing nucleotide triphosphate hydrolases"/>
    <property type="match status" value="1"/>
</dbReference>
<evidence type="ECO:0000256" key="4">
    <source>
        <dbReference type="ARBA" id="ARBA00006270"/>
    </source>
</evidence>